<accession>A0ABP9LBW0</accession>
<evidence type="ECO:0000313" key="2">
    <source>
        <dbReference type="Proteomes" id="UP001499910"/>
    </source>
</evidence>
<keyword evidence="2" id="KW-1185">Reference proteome</keyword>
<name>A0ABP9LBW0_9RHOB</name>
<dbReference type="EMBL" id="BAABHW010000003">
    <property type="protein sequence ID" value="GAA5075111.1"/>
    <property type="molecule type" value="Genomic_DNA"/>
</dbReference>
<reference evidence="2" key="1">
    <citation type="journal article" date="2019" name="Int. J. Syst. Evol. Microbiol.">
        <title>The Global Catalogue of Microorganisms (GCM) 10K type strain sequencing project: providing services to taxonomists for standard genome sequencing and annotation.</title>
        <authorList>
            <consortium name="The Broad Institute Genomics Platform"/>
            <consortium name="The Broad Institute Genome Sequencing Center for Infectious Disease"/>
            <person name="Wu L."/>
            <person name="Ma J."/>
        </authorList>
    </citation>
    <scope>NUCLEOTIDE SEQUENCE [LARGE SCALE GENOMIC DNA]</scope>
    <source>
        <strain evidence="2">JCM 18015</strain>
    </source>
</reference>
<comment type="caution">
    <text evidence="1">The sequence shown here is derived from an EMBL/GenBank/DDBJ whole genome shotgun (WGS) entry which is preliminary data.</text>
</comment>
<sequence>MVCTVAMDSCAIGDGLQKLRRDMVWRGLPVQEEFHATEDKQEVRNEVYKYLASQDFRADVTILEKSKAQPHTRATNDAFYKYAWFYHFKHVGPKLLKDRTEAMITAAALGTKKGQAVYTSAVNDVLQQTVQRQQWRTFFPRAVADPCLQVADYCAWAVQRKWERSDTRSYDIISDKIASEYDLWRTGSTHYY</sequence>
<proteinExistence type="predicted"/>
<gene>
    <name evidence="1" type="ORF">GCM10023209_22760</name>
</gene>
<organism evidence="1 2">
    <name type="scientific">[Roseibacterium] beibuensis</name>
    <dbReference type="NCBI Taxonomy" id="1193142"/>
    <lineage>
        <taxon>Bacteria</taxon>
        <taxon>Pseudomonadati</taxon>
        <taxon>Pseudomonadota</taxon>
        <taxon>Alphaproteobacteria</taxon>
        <taxon>Rhodobacterales</taxon>
        <taxon>Roseobacteraceae</taxon>
        <taxon>Roseicyclus</taxon>
    </lineage>
</organism>
<dbReference type="Proteomes" id="UP001499910">
    <property type="component" value="Unassembled WGS sequence"/>
</dbReference>
<protein>
    <submittedName>
        <fullName evidence="1">Uncharacterized protein</fullName>
    </submittedName>
</protein>
<evidence type="ECO:0000313" key="1">
    <source>
        <dbReference type="EMBL" id="GAA5075111.1"/>
    </source>
</evidence>